<sequence>MTLTVLRPGPLALLQDGGRRGHAADGVGRAGAADRASHARANHLVGNHPGAVAVEVTLGGLVVRADRDLTVAVAGAPAPAEIDGDPAAHDTAVALRQGQTLRLRAPKVGLRSYLAVAGGLDVPLVLGSASTDTLSGLGPAPLGKDHVLTVGRNGGQPEPAGPAPAATPMGEPETTLRVLFGPREDWFTDPTALTAGRWRVSPQSNRVGVRLDRPDPDTPALRRADDAEIPSEGIVLGAIQVPPSGQPVLFLADHPLTGGYPVVAVVLDEDIDRAAQLRPGQHLRFASV</sequence>
<proteinExistence type="predicted"/>
<dbReference type="STRING" id="479431.Namu_4802"/>
<evidence type="ECO:0000256" key="1">
    <source>
        <dbReference type="ARBA" id="ARBA00022741"/>
    </source>
</evidence>
<name>C8X8X9_NAKMY</name>
<dbReference type="SUPFAM" id="SSF50891">
    <property type="entry name" value="Cyclophilin-like"/>
    <property type="match status" value="1"/>
</dbReference>
<evidence type="ECO:0000256" key="4">
    <source>
        <dbReference type="SAM" id="MobiDB-lite"/>
    </source>
</evidence>
<keyword evidence="3" id="KW-0067">ATP-binding</keyword>
<reference evidence="7" key="1">
    <citation type="submission" date="2009-09" db="EMBL/GenBank/DDBJ databases">
        <title>The complete genome of Nakamurella multipartita DSM 44233.</title>
        <authorList>
            <consortium name="US DOE Joint Genome Institute (JGI-PGF)"/>
            <person name="Lucas S."/>
            <person name="Copeland A."/>
            <person name="Lapidus A."/>
            <person name="Glavina del Rio T."/>
            <person name="Dalin E."/>
            <person name="Tice H."/>
            <person name="Bruce D."/>
            <person name="Goodwin L."/>
            <person name="Pitluck S."/>
            <person name="Kyrpides N."/>
            <person name="Mavromatis K."/>
            <person name="Ivanova N."/>
            <person name="Ovchinnikova G."/>
            <person name="Sims D."/>
            <person name="Meincke L."/>
            <person name="Brettin T."/>
            <person name="Detter J.C."/>
            <person name="Han C."/>
            <person name="Larimer F."/>
            <person name="Land M."/>
            <person name="Hauser L."/>
            <person name="Markowitz V."/>
            <person name="Cheng J.-F."/>
            <person name="Hugenholtz P."/>
            <person name="Woyke T."/>
            <person name="Wu D."/>
            <person name="Klenk H.-P."/>
            <person name="Eisen J.A."/>
        </authorList>
    </citation>
    <scope>NUCLEOTIDE SEQUENCE [LARGE SCALE GENOMIC DNA]</scope>
    <source>
        <strain evidence="7">ATCC 700099 / DSM 44233 / CIP 104796 / JCM 9543 / NBRC 105858 / Y-104</strain>
    </source>
</reference>
<accession>C8X8X9</accession>
<dbReference type="KEGG" id="nml:Namu_4802"/>
<dbReference type="Gene3D" id="2.40.100.10">
    <property type="entry name" value="Cyclophilin-like"/>
    <property type="match status" value="1"/>
</dbReference>
<dbReference type="HOGENOM" id="CLU_028967_0_3_11"/>
<organism evidence="6 7">
    <name type="scientific">Nakamurella multipartita (strain ATCC 700099 / DSM 44233 / CIP 104796 / JCM 9543 / NBRC 105858 / Y-104)</name>
    <name type="common">Microsphaera multipartita</name>
    <dbReference type="NCBI Taxonomy" id="479431"/>
    <lineage>
        <taxon>Bacteria</taxon>
        <taxon>Bacillati</taxon>
        <taxon>Actinomycetota</taxon>
        <taxon>Actinomycetes</taxon>
        <taxon>Nakamurellales</taxon>
        <taxon>Nakamurellaceae</taxon>
        <taxon>Nakamurella</taxon>
    </lineage>
</organism>
<reference evidence="6 7" key="2">
    <citation type="journal article" date="2010" name="Stand. Genomic Sci.">
        <title>Complete genome sequence of Nakamurella multipartita type strain (Y-104).</title>
        <authorList>
            <person name="Tice H."/>
            <person name="Mayilraj S."/>
            <person name="Sims D."/>
            <person name="Lapidus A."/>
            <person name="Nolan M."/>
            <person name="Lucas S."/>
            <person name="Glavina Del Rio T."/>
            <person name="Copeland A."/>
            <person name="Cheng J.F."/>
            <person name="Meincke L."/>
            <person name="Bruce D."/>
            <person name="Goodwin L."/>
            <person name="Pitluck S."/>
            <person name="Ivanova N."/>
            <person name="Mavromatis K."/>
            <person name="Ovchinnikova G."/>
            <person name="Pati A."/>
            <person name="Chen A."/>
            <person name="Palaniappan K."/>
            <person name="Land M."/>
            <person name="Hauser L."/>
            <person name="Chang Y.J."/>
            <person name="Jeffries C.D."/>
            <person name="Detter J.C."/>
            <person name="Brettin T."/>
            <person name="Rohde M."/>
            <person name="Goker M."/>
            <person name="Bristow J."/>
            <person name="Eisen J.A."/>
            <person name="Markowitz V."/>
            <person name="Hugenholtz P."/>
            <person name="Kyrpides N.C."/>
            <person name="Klenk H.P."/>
            <person name="Chen F."/>
        </authorList>
    </citation>
    <scope>NUCLEOTIDE SEQUENCE [LARGE SCALE GENOMIC DNA]</scope>
    <source>
        <strain evidence="7">ATCC 700099 / DSM 44233 / CIP 104796 / JCM 9543 / NBRC 105858 / Y-104</strain>
    </source>
</reference>
<dbReference type="PANTHER" id="PTHR43309:SF3">
    <property type="entry name" value="5-OXOPROLINASE SUBUNIT C"/>
    <property type="match status" value="1"/>
</dbReference>
<dbReference type="PANTHER" id="PTHR43309">
    <property type="entry name" value="5-OXOPROLINASE SUBUNIT C"/>
    <property type="match status" value="1"/>
</dbReference>
<dbReference type="NCBIfam" id="TIGR00724">
    <property type="entry name" value="urea_amlyse_rel"/>
    <property type="match status" value="1"/>
</dbReference>
<evidence type="ECO:0000313" key="6">
    <source>
        <dbReference type="EMBL" id="ACV81077.1"/>
    </source>
</evidence>
<keyword evidence="1" id="KW-0547">Nucleotide-binding</keyword>
<evidence type="ECO:0000256" key="2">
    <source>
        <dbReference type="ARBA" id="ARBA00022801"/>
    </source>
</evidence>
<dbReference type="OrthoDB" id="9768696at2"/>
<feature type="domain" description="Carboxyltransferase" evidence="5">
    <location>
        <begin position="24"/>
        <end position="288"/>
    </location>
</feature>
<dbReference type="EMBL" id="CP001737">
    <property type="protein sequence ID" value="ACV81077.1"/>
    <property type="molecule type" value="Genomic_DNA"/>
</dbReference>
<keyword evidence="2" id="KW-0378">Hydrolase</keyword>
<dbReference type="GO" id="GO:0005524">
    <property type="term" value="F:ATP binding"/>
    <property type="evidence" value="ECO:0007669"/>
    <property type="project" value="UniProtKB-KW"/>
</dbReference>
<dbReference type="RefSeq" id="WP_015749888.1">
    <property type="nucleotide sequence ID" value="NC_013235.1"/>
</dbReference>
<dbReference type="InterPro" id="IPR052708">
    <property type="entry name" value="PxpC"/>
</dbReference>
<keyword evidence="6" id="KW-0456">Lyase</keyword>
<dbReference type="AlphaFoldDB" id="C8X8X9"/>
<evidence type="ECO:0000256" key="3">
    <source>
        <dbReference type="ARBA" id="ARBA00022840"/>
    </source>
</evidence>
<dbReference type="InParanoid" id="C8X8X9"/>
<evidence type="ECO:0000313" key="7">
    <source>
        <dbReference type="Proteomes" id="UP000002218"/>
    </source>
</evidence>
<gene>
    <name evidence="6" type="ordered locus">Namu_4802</name>
</gene>
<dbReference type="Proteomes" id="UP000002218">
    <property type="component" value="Chromosome"/>
</dbReference>
<dbReference type="GO" id="GO:0016829">
    <property type="term" value="F:lyase activity"/>
    <property type="evidence" value="ECO:0007669"/>
    <property type="project" value="UniProtKB-KW"/>
</dbReference>
<dbReference type="FunCoup" id="C8X8X9">
    <property type="interactions" value="6"/>
</dbReference>
<evidence type="ECO:0000259" key="5">
    <source>
        <dbReference type="SMART" id="SM00797"/>
    </source>
</evidence>
<dbReference type="Pfam" id="PF02626">
    <property type="entry name" value="CT_A_B"/>
    <property type="match status" value="1"/>
</dbReference>
<dbReference type="InterPro" id="IPR003778">
    <property type="entry name" value="CT_A_B"/>
</dbReference>
<dbReference type="InterPro" id="IPR029000">
    <property type="entry name" value="Cyclophilin-like_dom_sf"/>
</dbReference>
<dbReference type="eggNOG" id="COG1984">
    <property type="taxonomic scope" value="Bacteria"/>
</dbReference>
<protein>
    <submittedName>
        <fullName evidence="6">Urea amidolyase related protein</fullName>
    </submittedName>
</protein>
<dbReference type="GO" id="GO:0016787">
    <property type="term" value="F:hydrolase activity"/>
    <property type="evidence" value="ECO:0007669"/>
    <property type="project" value="UniProtKB-KW"/>
</dbReference>
<keyword evidence="7" id="KW-1185">Reference proteome</keyword>
<feature type="compositionally biased region" description="Low complexity" evidence="4">
    <location>
        <begin position="155"/>
        <end position="170"/>
    </location>
</feature>
<feature type="region of interest" description="Disordered" evidence="4">
    <location>
        <begin position="151"/>
        <end position="170"/>
    </location>
</feature>
<dbReference type="SMART" id="SM00797">
    <property type="entry name" value="AHS2"/>
    <property type="match status" value="1"/>
</dbReference>